<evidence type="ECO:0000313" key="2">
    <source>
        <dbReference type="EMBL" id="ODV92007.1"/>
    </source>
</evidence>
<name>A0A1E4TJW2_9ASCO</name>
<proteinExistence type="predicted"/>
<reference evidence="3" key="1">
    <citation type="submission" date="2016-02" db="EMBL/GenBank/DDBJ databases">
        <title>Comparative genomics of biotechnologically important yeasts.</title>
        <authorList>
            <consortium name="DOE Joint Genome Institute"/>
            <person name="Riley R."/>
            <person name="Haridas S."/>
            <person name="Wolfe K.H."/>
            <person name="Lopes M.R."/>
            <person name="Hittinger C.T."/>
            <person name="Goker M."/>
            <person name="Salamov A."/>
            <person name="Wisecaver J."/>
            <person name="Long T.M."/>
            <person name="Aerts A.L."/>
            <person name="Barry K."/>
            <person name="Choi C."/>
            <person name="Clum A."/>
            <person name="Coughlan A.Y."/>
            <person name="Deshpande S."/>
            <person name="Douglass A.P."/>
            <person name="Hanson S.J."/>
            <person name="Klenk H.-P."/>
            <person name="Labutti K."/>
            <person name="Lapidus A."/>
            <person name="Lindquist E."/>
            <person name="Lipzen A."/>
            <person name="Meier-Kolthoff J.P."/>
            <person name="Ohm R.A."/>
            <person name="Otillar R.P."/>
            <person name="Pangilinan J."/>
            <person name="Peng Y."/>
            <person name="Rokas A."/>
            <person name="Rosa C.A."/>
            <person name="Scheuner C."/>
            <person name="Sibirny A.A."/>
            <person name="Slot J.C."/>
            <person name="Stielow J.B."/>
            <person name="Sun H."/>
            <person name="Kurtzman C.P."/>
            <person name="Blackwell M."/>
            <person name="Jeffries T.W."/>
            <person name="Grigoriev I.V."/>
        </authorList>
    </citation>
    <scope>NUCLEOTIDE SEQUENCE [LARGE SCALE GENOMIC DNA]</scope>
    <source>
        <strain evidence="3">NRRL Y-17796</strain>
    </source>
</reference>
<gene>
    <name evidence="2" type="ORF">CANCADRAFT_80964</name>
</gene>
<evidence type="ECO:0000256" key="1">
    <source>
        <dbReference type="SAM" id="MobiDB-lite"/>
    </source>
</evidence>
<evidence type="ECO:0008006" key="4">
    <source>
        <dbReference type="Google" id="ProtNLM"/>
    </source>
</evidence>
<protein>
    <recommendedName>
        <fullName evidence="4">RRM domain-containing protein</fullName>
    </recommendedName>
</protein>
<feature type="region of interest" description="Disordered" evidence="1">
    <location>
        <begin position="584"/>
        <end position="603"/>
    </location>
</feature>
<keyword evidence="3" id="KW-1185">Reference proteome</keyword>
<sequence>MDSTNDLLDSVARIPLLYTCDSFFEFEDFVVYLNEIDESVAPPFPVYLGFTDTYRRHAASTRQIDVIRNYYHICQFDFENSHNLFTLYIEALNSDTDQLIKAYRERLMVPHRNILATYADFKFLAQSLPNAAEILSQLESIYQKTSDYVSVITSWRASLPHTPAGKVEHASKLLHMSSSPLGSYHHDYLSAVLMNLLAQFPYCIPLGKALFLANRKSTELPSAIRTIKDLFAMRSSLTDGSLLASMVCISDLRMELLIPLFSISESFVSSFSDLALLILAFFCRHKSAPCPPIKEFVINIAKTIIKAPECLAKVHSSRQFHYPLPTGFSIAYSVYLFLDHESHQLATKIWGIMQTNYGNIPTFYQTASAGPIPKSPRFQMSADLSLQLSLLLKAFHRLDRSDHNYSKLLAQARYLNLVAPIDSEVRLSNERDLLFLETTLSLDQLANELYAKETPSAPSPAAQYTELNKDEQTDEPSQKSFYEKANLSKEVILNFVPAALDEDAIKETVISVVGESCGIKRVYIPKAAPKNDMRYIYLNFTTGMQAKLAAAALNGSLKFGNPKGVSAKIADSHKSYLKRKNGYFEGNRDDASAPPARKKRLNL</sequence>
<dbReference type="Proteomes" id="UP000095023">
    <property type="component" value="Unassembled WGS sequence"/>
</dbReference>
<dbReference type="EMBL" id="KV453841">
    <property type="protein sequence ID" value="ODV92007.1"/>
    <property type="molecule type" value="Genomic_DNA"/>
</dbReference>
<evidence type="ECO:0000313" key="3">
    <source>
        <dbReference type="Proteomes" id="UP000095023"/>
    </source>
</evidence>
<organism evidence="2 3">
    <name type="scientific">Tortispora caseinolytica NRRL Y-17796</name>
    <dbReference type="NCBI Taxonomy" id="767744"/>
    <lineage>
        <taxon>Eukaryota</taxon>
        <taxon>Fungi</taxon>
        <taxon>Dikarya</taxon>
        <taxon>Ascomycota</taxon>
        <taxon>Saccharomycotina</taxon>
        <taxon>Trigonopsidomycetes</taxon>
        <taxon>Trigonopsidales</taxon>
        <taxon>Trigonopsidaceae</taxon>
        <taxon>Tortispora</taxon>
    </lineage>
</organism>
<dbReference type="AlphaFoldDB" id="A0A1E4TJW2"/>
<accession>A0A1E4TJW2</accession>